<keyword evidence="5" id="KW-1185">Reference proteome</keyword>
<evidence type="ECO:0000313" key="2">
    <source>
        <dbReference type="EMBL" id="GLI20699.1"/>
    </source>
</evidence>
<dbReference type="AlphaFoldDB" id="A0A9W6FHM3"/>
<name>A0A9W6FHM3_XANFL</name>
<accession>A0A9W6FHM3</accession>
<dbReference type="Proteomes" id="UP001245370">
    <property type="component" value="Unassembled WGS sequence"/>
</dbReference>
<feature type="chain" id="PRO_5040808967" evidence="1">
    <location>
        <begin position="25"/>
        <end position="85"/>
    </location>
</feature>
<dbReference type="GeneID" id="95761166"/>
<dbReference type="RefSeq" id="WP_281804944.1">
    <property type="nucleotide sequence ID" value="NZ_BSDO01000001.1"/>
</dbReference>
<keyword evidence="1" id="KW-0732">Signal</keyword>
<sequence>MRKQILIAAAAVGFFGLGTGVAAAFPAAQPLDRLATVQTVAGGCGIGWHRGPWGGCRPNYWRPYWGPARYCWWRPGPWGPVRVCR</sequence>
<evidence type="ECO:0000256" key="1">
    <source>
        <dbReference type="SAM" id="SignalP"/>
    </source>
</evidence>
<organism evidence="2 4">
    <name type="scientific">Xanthobacter flavus</name>
    <dbReference type="NCBI Taxonomy" id="281"/>
    <lineage>
        <taxon>Bacteria</taxon>
        <taxon>Pseudomonadati</taxon>
        <taxon>Pseudomonadota</taxon>
        <taxon>Alphaproteobacteria</taxon>
        <taxon>Hyphomicrobiales</taxon>
        <taxon>Xanthobacteraceae</taxon>
        <taxon>Xanthobacter</taxon>
    </lineage>
</organism>
<comment type="caution">
    <text evidence="2">The sequence shown here is derived from an EMBL/GenBank/DDBJ whole genome shotgun (WGS) entry which is preliminary data.</text>
</comment>
<proteinExistence type="predicted"/>
<feature type="signal peptide" evidence="1">
    <location>
        <begin position="1"/>
        <end position="24"/>
    </location>
</feature>
<evidence type="ECO:0000313" key="5">
    <source>
        <dbReference type="Proteomes" id="UP001245370"/>
    </source>
</evidence>
<dbReference type="Proteomes" id="UP001144397">
    <property type="component" value="Unassembled WGS sequence"/>
</dbReference>
<reference evidence="2" key="1">
    <citation type="submission" date="2022-12" db="EMBL/GenBank/DDBJ databases">
        <title>Reference genome sequencing for broad-spectrum identification of bacterial and archaeal isolates by mass spectrometry.</title>
        <authorList>
            <person name="Sekiguchi Y."/>
            <person name="Tourlousse D.M."/>
        </authorList>
    </citation>
    <scope>NUCLEOTIDE SEQUENCE</scope>
    <source>
        <strain evidence="2">301</strain>
    </source>
</reference>
<reference evidence="3 5" key="2">
    <citation type="submission" date="2023-07" db="EMBL/GenBank/DDBJ databases">
        <title>Genomic Encyclopedia of Type Strains, Phase IV (KMG-IV): sequencing the most valuable type-strain genomes for metagenomic binning, comparative biology and taxonomic classification.</title>
        <authorList>
            <person name="Goeker M."/>
        </authorList>
    </citation>
    <scope>NUCLEOTIDE SEQUENCE [LARGE SCALE GENOMIC DNA]</scope>
    <source>
        <strain evidence="3 5">DSM 338</strain>
    </source>
</reference>
<dbReference type="InterPro" id="IPR058110">
    <property type="entry name" value="GCG_CRPN_dom"/>
</dbReference>
<dbReference type="NCBIfam" id="NF047412">
    <property type="entry name" value="sig_GCG_CRPN_rpt"/>
    <property type="match status" value="1"/>
</dbReference>
<dbReference type="EMBL" id="JAVDPY010000003">
    <property type="protein sequence ID" value="MDR6333549.1"/>
    <property type="molecule type" value="Genomic_DNA"/>
</dbReference>
<protein>
    <submittedName>
        <fullName evidence="2">Uncharacterized protein</fullName>
    </submittedName>
</protein>
<evidence type="ECO:0000313" key="3">
    <source>
        <dbReference type="EMBL" id="MDR6333549.1"/>
    </source>
</evidence>
<evidence type="ECO:0000313" key="4">
    <source>
        <dbReference type="Proteomes" id="UP001144397"/>
    </source>
</evidence>
<gene>
    <name evidence="3" type="ORF">GGQ86_002019</name>
    <name evidence="2" type="ORF">XFLAVUS301_03730</name>
</gene>
<dbReference type="EMBL" id="BSDO01000001">
    <property type="protein sequence ID" value="GLI20699.1"/>
    <property type="molecule type" value="Genomic_DNA"/>
</dbReference>